<proteinExistence type="predicted"/>
<feature type="region of interest" description="Disordered" evidence="5">
    <location>
        <begin position="150"/>
        <end position="175"/>
    </location>
</feature>
<keyword evidence="4 6" id="KW-0472">Membrane</keyword>
<feature type="transmembrane region" description="Helical" evidence="6">
    <location>
        <begin position="47"/>
        <end position="67"/>
    </location>
</feature>
<evidence type="ECO:0000256" key="6">
    <source>
        <dbReference type="SAM" id="Phobius"/>
    </source>
</evidence>
<reference evidence="8 9" key="1">
    <citation type="journal article" date="2018" name="Mol. Ecol.">
        <title>The obligate alkalophilic soda-lake fungus Sodiomyces alkalinus has shifted to a protein diet.</title>
        <authorList>
            <person name="Grum-Grzhimaylo A.A."/>
            <person name="Falkoski D.L."/>
            <person name="van den Heuvel J."/>
            <person name="Valero-Jimenez C.A."/>
            <person name="Min B."/>
            <person name="Choi I.G."/>
            <person name="Lipzen A."/>
            <person name="Daum C.G."/>
            <person name="Aanen D.K."/>
            <person name="Tsang A."/>
            <person name="Henrissat B."/>
            <person name="Bilanenko E.N."/>
            <person name="de Vries R.P."/>
            <person name="van Kan J.A.L."/>
            <person name="Grigoriev I.V."/>
            <person name="Debets A.J.M."/>
        </authorList>
    </citation>
    <scope>NUCLEOTIDE SEQUENCE [LARGE SCALE GENOMIC DNA]</scope>
    <source>
        <strain evidence="8 9">F11</strain>
    </source>
</reference>
<dbReference type="EMBL" id="ML119059">
    <property type="protein sequence ID" value="ROT36553.1"/>
    <property type="molecule type" value="Genomic_DNA"/>
</dbReference>
<accession>A0A3N2PPW6</accession>
<dbReference type="RefSeq" id="XP_028464359.1">
    <property type="nucleotide sequence ID" value="XM_028610030.1"/>
</dbReference>
<feature type="domain" description="MARVEL" evidence="7">
    <location>
        <begin position="12"/>
        <end position="132"/>
    </location>
</feature>
<sequence>MMQQLPLSIVQILLIVAAVLSFIELALTAAAADGFGPFSHHTVNFMVFNSVWSLLVIAYLGLTPIFFAQLFHQFASLALLGVTTIFWFAGSIAYASLVGPARCGGFNLCRVAQAGAAFGFFVWLAFTALLVLDIIDFVRSRNSATSPAVAHPQMGSAAPASAEAPPAPANTYPGA</sequence>
<dbReference type="InterPro" id="IPR008253">
    <property type="entry name" value="Marvel"/>
</dbReference>
<organism evidence="8 9">
    <name type="scientific">Sodiomyces alkalinus (strain CBS 110278 / VKM F-3762 / F11)</name>
    <name type="common">Alkaliphilic filamentous fungus</name>
    <dbReference type="NCBI Taxonomy" id="1314773"/>
    <lineage>
        <taxon>Eukaryota</taxon>
        <taxon>Fungi</taxon>
        <taxon>Dikarya</taxon>
        <taxon>Ascomycota</taxon>
        <taxon>Pezizomycotina</taxon>
        <taxon>Sordariomycetes</taxon>
        <taxon>Hypocreomycetidae</taxon>
        <taxon>Glomerellales</taxon>
        <taxon>Plectosphaerellaceae</taxon>
        <taxon>Sodiomyces</taxon>
    </lineage>
</organism>
<dbReference type="GO" id="GO:0016020">
    <property type="term" value="C:membrane"/>
    <property type="evidence" value="ECO:0007669"/>
    <property type="project" value="UniProtKB-SubCell"/>
</dbReference>
<dbReference type="STRING" id="1314773.A0A3N2PPW6"/>
<evidence type="ECO:0000256" key="3">
    <source>
        <dbReference type="ARBA" id="ARBA00022989"/>
    </source>
</evidence>
<dbReference type="Proteomes" id="UP000272025">
    <property type="component" value="Unassembled WGS sequence"/>
</dbReference>
<feature type="transmembrane region" description="Helical" evidence="6">
    <location>
        <begin position="115"/>
        <end position="135"/>
    </location>
</feature>
<evidence type="ECO:0000256" key="1">
    <source>
        <dbReference type="ARBA" id="ARBA00004141"/>
    </source>
</evidence>
<evidence type="ECO:0000256" key="5">
    <source>
        <dbReference type="SAM" id="MobiDB-lite"/>
    </source>
</evidence>
<dbReference type="PANTHER" id="PTHR37451">
    <property type="entry name" value="MARVEL DOMAIN"/>
    <property type="match status" value="1"/>
</dbReference>
<evidence type="ECO:0000313" key="8">
    <source>
        <dbReference type="EMBL" id="ROT36553.1"/>
    </source>
</evidence>
<evidence type="ECO:0000256" key="4">
    <source>
        <dbReference type="ARBA" id="ARBA00023136"/>
    </source>
</evidence>
<comment type="subcellular location">
    <subcellularLocation>
        <location evidence="1">Membrane</location>
        <topology evidence="1">Multi-pass membrane protein</topology>
    </subcellularLocation>
</comment>
<feature type="transmembrane region" description="Helical" evidence="6">
    <location>
        <begin position="74"/>
        <end position="95"/>
    </location>
</feature>
<dbReference type="GeneID" id="39578508"/>
<protein>
    <recommendedName>
        <fullName evidence="7">MARVEL domain-containing protein</fullName>
    </recommendedName>
</protein>
<keyword evidence="2 6" id="KW-0812">Transmembrane</keyword>
<dbReference type="PANTHER" id="PTHR37451:SF1">
    <property type="entry name" value="MARVEL DOMAIN-CONTAINING PROTEIN"/>
    <property type="match status" value="1"/>
</dbReference>
<keyword evidence="9" id="KW-1185">Reference proteome</keyword>
<dbReference type="AlphaFoldDB" id="A0A3N2PPW6"/>
<evidence type="ECO:0000313" key="9">
    <source>
        <dbReference type="Proteomes" id="UP000272025"/>
    </source>
</evidence>
<gene>
    <name evidence="8" type="ORF">SODALDRAFT_325873</name>
</gene>
<evidence type="ECO:0000259" key="7">
    <source>
        <dbReference type="Pfam" id="PF01284"/>
    </source>
</evidence>
<dbReference type="Pfam" id="PF01284">
    <property type="entry name" value="MARVEL"/>
    <property type="match status" value="1"/>
</dbReference>
<name>A0A3N2PPW6_SODAK</name>
<evidence type="ECO:0000256" key="2">
    <source>
        <dbReference type="ARBA" id="ARBA00022692"/>
    </source>
</evidence>
<keyword evidence="3 6" id="KW-1133">Transmembrane helix</keyword>
<dbReference type="OrthoDB" id="2117453at2759"/>